<name>A0A9D2D2E8_9FIRM</name>
<keyword evidence="1" id="KW-0812">Transmembrane</keyword>
<feature type="transmembrane region" description="Helical" evidence="1">
    <location>
        <begin position="12"/>
        <end position="34"/>
    </location>
</feature>
<evidence type="ECO:0000313" key="3">
    <source>
        <dbReference type="Proteomes" id="UP000824024"/>
    </source>
</evidence>
<organism evidence="2 3">
    <name type="scientific">Candidatus Eubacterium avistercoris</name>
    <dbReference type="NCBI Taxonomy" id="2838567"/>
    <lineage>
        <taxon>Bacteria</taxon>
        <taxon>Bacillati</taxon>
        <taxon>Bacillota</taxon>
        <taxon>Clostridia</taxon>
        <taxon>Eubacteriales</taxon>
        <taxon>Eubacteriaceae</taxon>
        <taxon>Eubacterium</taxon>
    </lineage>
</organism>
<comment type="caution">
    <text evidence="2">The sequence shown here is derived from an EMBL/GenBank/DDBJ whole genome shotgun (WGS) entry which is preliminary data.</text>
</comment>
<evidence type="ECO:0000313" key="2">
    <source>
        <dbReference type="EMBL" id="HIZ07357.1"/>
    </source>
</evidence>
<proteinExistence type="predicted"/>
<gene>
    <name evidence="2" type="ORF">IAA08_05410</name>
</gene>
<dbReference type="Proteomes" id="UP000824024">
    <property type="component" value="Unassembled WGS sequence"/>
</dbReference>
<dbReference type="Pfam" id="PF10825">
    <property type="entry name" value="DUF2752"/>
    <property type="match status" value="1"/>
</dbReference>
<sequence length="137" mass="15886">MNRPFDKREQTQLFIVSSLVIGVLAILLLLLYIIGGIKIADLLPGCIFYEKYHLFCPGCGGTRAVICLLRGHFIRSFLYHPFILYATVVYSVFFVSNLLYSLSFIRWRYELRPVHFIAAIVIIILQCLIKNIWILML</sequence>
<dbReference type="InterPro" id="IPR021215">
    <property type="entry name" value="DUF2752"/>
</dbReference>
<evidence type="ECO:0000256" key="1">
    <source>
        <dbReference type="SAM" id="Phobius"/>
    </source>
</evidence>
<accession>A0A9D2D2E8</accession>
<keyword evidence="1" id="KW-0472">Membrane</keyword>
<feature type="transmembrane region" description="Helical" evidence="1">
    <location>
        <begin position="114"/>
        <end position="136"/>
    </location>
</feature>
<feature type="non-terminal residue" evidence="2">
    <location>
        <position position="137"/>
    </location>
</feature>
<reference evidence="2" key="1">
    <citation type="journal article" date="2021" name="PeerJ">
        <title>Extensive microbial diversity within the chicken gut microbiome revealed by metagenomics and culture.</title>
        <authorList>
            <person name="Gilroy R."/>
            <person name="Ravi A."/>
            <person name="Getino M."/>
            <person name="Pursley I."/>
            <person name="Horton D.L."/>
            <person name="Alikhan N.F."/>
            <person name="Baker D."/>
            <person name="Gharbi K."/>
            <person name="Hall N."/>
            <person name="Watson M."/>
            <person name="Adriaenssens E.M."/>
            <person name="Foster-Nyarko E."/>
            <person name="Jarju S."/>
            <person name="Secka A."/>
            <person name="Antonio M."/>
            <person name="Oren A."/>
            <person name="Chaudhuri R.R."/>
            <person name="La Ragione R."/>
            <person name="Hildebrand F."/>
            <person name="Pallen M.J."/>
        </authorList>
    </citation>
    <scope>NUCLEOTIDE SEQUENCE</scope>
    <source>
        <strain evidence="2">CHK192-9172</strain>
    </source>
</reference>
<dbReference type="AlphaFoldDB" id="A0A9D2D2E8"/>
<dbReference type="EMBL" id="DXCH01000151">
    <property type="protein sequence ID" value="HIZ07357.1"/>
    <property type="molecule type" value="Genomic_DNA"/>
</dbReference>
<reference evidence="2" key="2">
    <citation type="submission" date="2021-04" db="EMBL/GenBank/DDBJ databases">
        <authorList>
            <person name="Gilroy R."/>
        </authorList>
    </citation>
    <scope>NUCLEOTIDE SEQUENCE</scope>
    <source>
        <strain evidence="2">CHK192-9172</strain>
    </source>
</reference>
<keyword evidence="1" id="KW-1133">Transmembrane helix</keyword>
<feature type="transmembrane region" description="Helical" evidence="1">
    <location>
        <begin position="82"/>
        <end position="102"/>
    </location>
</feature>
<protein>
    <submittedName>
        <fullName evidence="2">DUF2752 domain-containing protein</fullName>
    </submittedName>
</protein>